<proteinExistence type="predicted"/>
<feature type="signal peptide" evidence="1">
    <location>
        <begin position="1"/>
        <end position="18"/>
    </location>
</feature>
<name>A0A172XCS3_BORTU</name>
<dbReference type="PROSITE" id="PS51257">
    <property type="entry name" value="PROKAR_LIPOPROTEIN"/>
    <property type="match status" value="1"/>
</dbReference>
<evidence type="ECO:0000313" key="3">
    <source>
        <dbReference type="Proteomes" id="UP000264231"/>
    </source>
</evidence>
<geneLocation type="plasmid" evidence="2 3">
    <name>lp159</name>
</geneLocation>
<accession>A0A172XCS3</accession>
<organism evidence="2 3">
    <name type="scientific">Borrelia turicatae</name>
    <dbReference type="NCBI Taxonomy" id="142"/>
    <lineage>
        <taxon>Bacteria</taxon>
        <taxon>Pseudomonadati</taxon>
        <taxon>Spirochaetota</taxon>
        <taxon>Spirochaetia</taxon>
        <taxon>Spirochaetales</taxon>
        <taxon>Borreliaceae</taxon>
        <taxon>Borrelia</taxon>
    </lineage>
</organism>
<dbReference type="AlphaFoldDB" id="A0A172XCS3"/>
<reference evidence="2 3" key="1">
    <citation type="submission" date="2016-05" db="EMBL/GenBank/DDBJ databases">
        <title>Chromosome and linear plasmid sequence of a 2015 human isolate of tick-borne relapsing fever spirochete, Borrelia turicatae.</title>
        <authorList>
            <person name="Kingry L.C."/>
            <person name="Dhwani B."/>
            <person name="Replogle A."/>
            <person name="Sexton C."/>
            <person name="Rowe L."/>
            <person name="Stermole B.M."/>
            <person name="Christensen A.M."/>
            <person name="Schriefer M.E."/>
        </authorList>
    </citation>
    <scope>NUCLEOTIDE SEQUENCE [LARGE SCALE GENOMIC DNA]</scope>
    <source>
        <strain evidence="2 3">BTE5EL</strain>
        <plasmid evidence="2 3">lp159</plasmid>
    </source>
</reference>
<sequence>MKHKVFIIFILASLVLFIACDNNPNKTDPAKKLTEKETKNTEEDQKQEIVNNIKNLLPMVTQILTTHNDNNWDENAQGYDLTAANQLFAVIQHTPQGQAGGAILYNSNDADSKVARREMYLAFEYNKDYIKAFGTLANKMAATATATPAMKTILEGIVHGMREYADAYYLKAFYMLNNKKDELKNLSLDKLQTLLNKINAIQEAKTNIVNAVNKIKEDYDTDKEVGTATHKLKTTATATEIKDYLESKQGTFVNDITTIKNTTAEILTILI</sequence>
<dbReference type="InterPro" id="IPR008421">
    <property type="entry name" value="Borrelia_lipoprotein_PFam54/60"/>
</dbReference>
<evidence type="ECO:0000256" key="1">
    <source>
        <dbReference type="SAM" id="SignalP"/>
    </source>
</evidence>
<dbReference type="RefSeq" id="WP_020282247.1">
    <property type="nucleotide sequence ID" value="NZ_CP015630.1"/>
</dbReference>
<feature type="chain" id="PRO_5008003320" description="Lipoprotein" evidence="1">
    <location>
        <begin position="19"/>
        <end position="271"/>
    </location>
</feature>
<dbReference type="Gene3D" id="1.10.3160.10">
    <property type="entry name" value="Bbcrasp-1"/>
    <property type="match status" value="1"/>
</dbReference>
<gene>
    <name evidence="2" type="ORF">A7978_04390</name>
</gene>
<evidence type="ECO:0000313" key="2">
    <source>
        <dbReference type="EMBL" id="ANF34352.1"/>
    </source>
</evidence>
<protein>
    <recommendedName>
        <fullName evidence="4">Lipoprotein</fullName>
    </recommendedName>
</protein>
<dbReference type="Proteomes" id="UP000264231">
    <property type="component" value="Plasmid lp159"/>
</dbReference>
<dbReference type="EMBL" id="CP015630">
    <property type="protein sequence ID" value="ANF34352.1"/>
    <property type="molecule type" value="Genomic_DNA"/>
</dbReference>
<keyword evidence="1" id="KW-0732">Signal</keyword>
<keyword evidence="2" id="KW-0614">Plasmid</keyword>
<evidence type="ECO:0008006" key="4">
    <source>
        <dbReference type="Google" id="ProtNLM"/>
    </source>
</evidence>
<dbReference type="Pfam" id="PF05714">
    <property type="entry name" value="PFam54_60"/>
    <property type="match status" value="1"/>
</dbReference>